<dbReference type="PATRIC" id="fig|1121326.3.peg.4376"/>
<evidence type="ECO:0000259" key="5">
    <source>
        <dbReference type="Pfam" id="PF25989"/>
    </source>
</evidence>
<dbReference type="GO" id="GO:0015562">
    <property type="term" value="F:efflux transmembrane transporter activity"/>
    <property type="evidence" value="ECO:0007669"/>
    <property type="project" value="TreeGrafter"/>
</dbReference>
<dbReference type="Gene3D" id="2.40.50.100">
    <property type="match status" value="1"/>
</dbReference>
<dbReference type="OrthoDB" id="9810430at2"/>
<evidence type="ECO:0000259" key="3">
    <source>
        <dbReference type="Pfam" id="PF25881"/>
    </source>
</evidence>
<evidence type="ECO:0000313" key="6">
    <source>
        <dbReference type="EMBL" id="KZL90542.1"/>
    </source>
</evidence>
<dbReference type="PANTHER" id="PTHR30469">
    <property type="entry name" value="MULTIDRUG RESISTANCE PROTEIN MDTA"/>
    <property type="match status" value="1"/>
</dbReference>
<dbReference type="InterPro" id="IPR058792">
    <property type="entry name" value="Beta-barrel_RND_2"/>
</dbReference>
<dbReference type="Pfam" id="PF25989">
    <property type="entry name" value="YknX_C"/>
    <property type="match status" value="1"/>
</dbReference>
<protein>
    <submittedName>
        <fullName evidence="6">Multidrug resistance protein MdtA</fullName>
    </submittedName>
</protein>
<dbReference type="RefSeq" id="WP_066626820.1">
    <property type="nucleotide sequence ID" value="NZ_FQXL01000011.1"/>
</dbReference>
<feature type="domain" description="CusB-like beta-barrel" evidence="4">
    <location>
        <begin position="281"/>
        <end position="354"/>
    </location>
</feature>
<dbReference type="STRING" id="1121326.CLMAG_43140"/>
<dbReference type="InterPro" id="IPR006143">
    <property type="entry name" value="RND_pump_MFP"/>
</dbReference>
<gene>
    <name evidence="6" type="primary">mdtA_1</name>
    <name evidence="6" type="ORF">CLMAG_43140</name>
</gene>
<dbReference type="Gene3D" id="2.40.420.20">
    <property type="match status" value="1"/>
</dbReference>
<dbReference type="AlphaFoldDB" id="A0A161YJD5"/>
<sequence>MDFKKFKIKRPNIKRFKTKKTLIVIALLVVAAVAVNGITSAKKNKGIEVKQDIKNVKAQKINLGSISAEVEYAGNLKPAKEVAVFSKNGGKIASVNVNVGDRVTAGQVLYTLDKSELEANLRSQQAALEGAYADLEKTSDSSQAQQISQAEQVVGKAQVQFTSTEDNYNKMEKLYESGAISKKELDDSKKQYDDASIDLKAAKDSLNIIENKIGPQSTRSAASRVDQAQAGVNTAQIQVNNATIISPITGVVSSKDAEVGQMASGQSGSVTVIDSSSLTAEITVPDKMLGKIQIGQSVPVIITALDNKKISGVIDVISPNINSKDNSYIVKVRVDNSKGELQAGMFAKVSLQAEGKDNVLTVTNQAIKIENGVNYIYVVENSKVRKVSIDTGISNDKSTEVIGNIKAGADIITEGQNLLDDGEKVSIVK</sequence>
<dbReference type="GO" id="GO:1990281">
    <property type="term" value="C:efflux pump complex"/>
    <property type="evidence" value="ECO:0007669"/>
    <property type="project" value="TreeGrafter"/>
</dbReference>
<proteinExistence type="inferred from homology"/>
<dbReference type="Gene3D" id="2.40.30.170">
    <property type="match status" value="1"/>
</dbReference>
<evidence type="ECO:0000313" key="7">
    <source>
        <dbReference type="Proteomes" id="UP000076603"/>
    </source>
</evidence>
<feature type="domain" description="YknX-like C-terminal permuted SH3-like" evidence="5">
    <location>
        <begin position="359"/>
        <end position="426"/>
    </location>
</feature>
<dbReference type="Proteomes" id="UP000076603">
    <property type="component" value="Unassembled WGS sequence"/>
</dbReference>
<dbReference type="Pfam" id="PF25881">
    <property type="entry name" value="HH_YBHG"/>
    <property type="match status" value="1"/>
</dbReference>
<evidence type="ECO:0000256" key="1">
    <source>
        <dbReference type="ARBA" id="ARBA00009477"/>
    </source>
</evidence>
<dbReference type="InterPro" id="IPR059052">
    <property type="entry name" value="HH_YbhG-like"/>
</dbReference>
<comment type="similarity">
    <text evidence="1">Belongs to the membrane fusion protein (MFP) (TC 8.A.1) family.</text>
</comment>
<dbReference type="SUPFAM" id="SSF111369">
    <property type="entry name" value="HlyD-like secretion proteins"/>
    <property type="match status" value="2"/>
</dbReference>
<keyword evidence="2" id="KW-0175">Coiled coil</keyword>
<evidence type="ECO:0000259" key="4">
    <source>
        <dbReference type="Pfam" id="PF25954"/>
    </source>
</evidence>
<reference evidence="6 7" key="1">
    <citation type="submission" date="2016-04" db="EMBL/GenBank/DDBJ databases">
        <title>Genome sequence of Clostridium magnum DSM 2767.</title>
        <authorList>
            <person name="Poehlein A."/>
            <person name="Uhlig R."/>
            <person name="Fischer R."/>
            <person name="Bahl H."/>
            <person name="Daniel R."/>
        </authorList>
    </citation>
    <scope>NUCLEOTIDE SEQUENCE [LARGE SCALE GENOMIC DNA]</scope>
    <source>
        <strain evidence="6 7">DSM 2767</strain>
    </source>
</reference>
<dbReference type="NCBIfam" id="TIGR01730">
    <property type="entry name" value="RND_mfp"/>
    <property type="match status" value="1"/>
</dbReference>
<evidence type="ECO:0000256" key="2">
    <source>
        <dbReference type="SAM" id="Coils"/>
    </source>
</evidence>
<dbReference type="InterPro" id="IPR058637">
    <property type="entry name" value="YknX-like_C"/>
</dbReference>
<feature type="coiled-coil region" evidence="2">
    <location>
        <begin position="185"/>
        <end position="212"/>
    </location>
</feature>
<dbReference type="EMBL" id="LWAE01000005">
    <property type="protein sequence ID" value="KZL90542.1"/>
    <property type="molecule type" value="Genomic_DNA"/>
</dbReference>
<accession>A0A161YJD5</accession>
<dbReference type="Pfam" id="PF25954">
    <property type="entry name" value="Beta-barrel_RND_2"/>
    <property type="match status" value="1"/>
</dbReference>
<feature type="domain" description="YbhG-like alpha-helical hairpin" evidence="3">
    <location>
        <begin position="112"/>
        <end position="241"/>
    </location>
</feature>
<dbReference type="Gene3D" id="1.10.287.470">
    <property type="entry name" value="Helix hairpin bin"/>
    <property type="match status" value="1"/>
</dbReference>
<organism evidence="6 7">
    <name type="scientific">Clostridium magnum DSM 2767</name>
    <dbReference type="NCBI Taxonomy" id="1121326"/>
    <lineage>
        <taxon>Bacteria</taxon>
        <taxon>Bacillati</taxon>
        <taxon>Bacillota</taxon>
        <taxon>Clostridia</taxon>
        <taxon>Eubacteriales</taxon>
        <taxon>Clostridiaceae</taxon>
        <taxon>Clostridium</taxon>
    </lineage>
</organism>
<comment type="caution">
    <text evidence="6">The sequence shown here is derived from an EMBL/GenBank/DDBJ whole genome shotgun (WGS) entry which is preliminary data.</text>
</comment>
<name>A0A161YJD5_9CLOT</name>
<keyword evidence="7" id="KW-1185">Reference proteome</keyword>